<evidence type="ECO:0000256" key="7">
    <source>
        <dbReference type="SAM" id="Phobius"/>
    </source>
</evidence>
<keyword evidence="4 7" id="KW-0812">Transmembrane</keyword>
<dbReference type="EMBL" id="CP044205">
    <property type="protein sequence ID" value="QFY43080.1"/>
    <property type="molecule type" value="Genomic_DNA"/>
</dbReference>
<name>A0A5Q0BGZ0_9GAMM</name>
<evidence type="ECO:0000256" key="6">
    <source>
        <dbReference type="ARBA" id="ARBA00023136"/>
    </source>
</evidence>
<dbReference type="KEGG" id="mmob:F6R98_10990"/>
<dbReference type="InterPro" id="IPR003838">
    <property type="entry name" value="ABC3_permease_C"/>
</dbReference>
<evidence type="ECO:0000256" key="2">
    <source>
        <dbReference type="ARBA" id="ARBA00005236"/>
    </source>
</evidence>
<feature type="transmembrane region" description="Helical" evidence="7">
    <location>
        <begin position="239"/>
        <end position="257"/>
    </location>
</feature>
<evidence type="ECO:0000256" key="4">
    <source>
        <dbReference type="ARBA" id="ARBA00022692"/>
    </source>
</evidence>
<comment type="subcellular location">
    <subcellularLocation>
        <location evidence="1">Cell membrane</location>
        <topology evidence="1">Multi-pass membrane protein</topology>
    </subcellularLocation>
</comment>
<organism evidence="9 10">
    <name type="scientific">Candidatus Methylospira mobilis</name>
    <dbReference type="NCBI Taxonomy" id="1808979"/>
    <lineage>
        <taxon>Bacteria</taxon>
        <taxon>Pseudomonadati</taxon>
        <taxon>Pseudomonadota</taxon>
        <taxon>Gammaproteobacteria</taxon>
        <taxon>Methylococcales</taxon>
        <taxon>Methylococcaceae</taxon>
        <taxon>Candidatus Methylospira</taxon>
    </lineage>
</organism>
<comment type="similarity">
    <text evidence="2">Belongs to the ABC-4 integral membrane protein family. LolC/E subfamily.</text>
</comment>
<dbReference type="Proteomes" id="UP000325755">
    <property type="component" value="Chromosome"/>
</dbReference>
<evidence type="ECO:0000313" key="10">
    <source>
        <dbReference type="Proteomes" id="UP000325755"/>
    </source>
</evidence>
<evidence type="ECO:0000256" key="3">
    <source>
        <dbReference type="ARBA" id="ARBA00022475"/>
    </source>
</evidence>
<sequence>MNSWIEKQRSLIDFTLASLARRKTRNLGLLTVYAALVFVLASVMLFTHALRQEAAAVLAGAPEVILQRMVAGRHDLIPPDYLDSIGRIRGVQQKQGRLWGYYYDPVIKANYTFMVPGYTVSDGALVIGPALARARELTAGSAVSFRSYSGQLFTFKIAAVLPQRSELASADLVLLSEHDFRAFFAYPAGHYTDIALSVANPNEARTVAAKLASALSDSRPILREEILRSYASLFDWREGIVLTVLSGTLFAFAILAWDKAAGLSAEEKREIGILKAIGWETGDVIKMKFWEGAMISLAAFLIGYIAAYLHVFRFDAGLFEPVLKGWAVLYPRFSLTPVIDGVSVLTLFFFTVIPYTAAVLVPIWRAATTDPDAVMRA</sequence>
<dbReference type="InParanoid" id="A0A5Q0BGZ0"/>
<evidence type="ECO:0000256" key="1">
    <source>
        <dbReference type="ARBA" id="ARBA00004651"/>
    </source>
</evidence>
<proteinExistence type="inferred from homology"/>
<feature type="transmembrane region" description="Helical" evidence="7">
    <location>
        <begin position="27"/>
        <end position="46"/>
    </location>
</feature>
<dbReference type="GO" id="GO:0098797">
    <property type="term" value="C:plasma membrane protein complex"/>
    <property type="evidence" value="ECO:0007669"/>
    <property type="project" value="TreeGrafter"/>
</dbReference>
<reference evidence="9 10" key="1">
    <citation type="submission" date="2019-09" db="EMBL/GenBank/DDBJ databases">
        <title>Ecophysiology of the spiral-shaped methanotroph Methylospira mobilis as revealed by the complete genome sequence.</title>
        <authorList>
            <person name="Oshkin I.Y."/>
            <person name="Dedysh S.N."/>
            <person name="Miroshnikov K."/>
            <person name="Danilova O.V."/>
            <person name="Hakobyan A."/>
            <person name="Liesack W."/>
        </authorList>
    </citation>
    <scope>NUCLEOTIDE SEQUENCE [LARGE SCALE GENOMIC DNA]</scope>
    <source>
        <strain evidence="9 10">Shm1</strain>
    </source>
</reference>
<feature type="domain" description="ABC3 transporter permease C-terminal" evidence="8">
    <location>
        <begin position="265"/>
        <end position="371"/>
    </location>
</feature>
<feature type="transmembrane region" description="Helical" evidence="7">
    <location>
        <begin position="333"/>
        <end position="355"/>
    </location>
</feature>
<dbReference type="PANTHER" id="PTHR30489">
    <property type="entry name" value="LIPOPROTEIN-RELEASING SYSTEM TRANSMEMBRANE PROTEIN LOLE"/>
    <property type="match status" value="1"/>
</dbReference>
<dbReference type="OrthoDB" id="8522929at2"/>
<keyword evidence="5 7" id="KW-1133">Transmembrane helix</keyword>
<evidence type="ECO:0000259" key="8">
    <source>
        <dbReference type="Pfam" id="PF02687"/>
    </source>
</evidence>
<dbReference type="AlphaFoldDB" id="A0A5Q0BGZ0"/>
<dbReference type="InterPro" id="IPR051447">
    <property type="entry name" value="Lipoprotein-release_system"/>
</dbReference>
<dbReference type="RefSeq" id="WP_153249064.1">
    <property type="nucleotide sequence ID" value="NZ_CP044205.1"/>
</dbReference>
<feature type="transmembrane region" description="Helical" evidence="7">
    <location>
        <begin position="293"/>
        <end position="312"/>
    </location>
</feature>
<accession>A0A5Q0BGZ0</accession>
<dbReference type="GO" id="GO:0044874">
    <property type="term" value="P:lipoprotein localization to outer membrane"/>
    <property type="evidence" value="ECO:0007669"/>
    <property type="project" value="TreeGrafter"/>
</dbReference>
<protein>
    <submittedName>
        <fullName evidence="9">FtsX-like permease family protein</fullName>
    </submittedName>
</protein>
<gene>
    <name evidence="9" type="ORF">F6R98_10990</name>
</gene>
<evidence type="ECO:0000256" key="5">
    <source>
        <dbReference type="ARBA" id="ARBA00022989"/>
    </source>
</evidence>
<keyword evidence="6 7" id="KW-0472">Membrane</keyword>
<keyword evidence="10" id="KW-1185">Reference proteome</keyword>
<keyword evidence="3" id="KW-1003">Cell membrane</keyword>
<dbReference type="PANTHER" id="PTHR30489:SF0">
    <property type="entry name" value="LIPOPROTEIN-RELEASING SYSTEM TRANSMEMBRANE PROTEIN LOLE"/>
    <property type="match status" value="1"/>
</dbReference>
<dbReference type="Pfam" id="PF02687">
    <property type="entry name" value="FtsX"/>
    <property type="match status" value="1"/>
</dbReference>
<evidence type="ECO:0000313" key="9">
    <source>
        <dbReference type="EMBL" id="QFY43080.1"/>
    </source>
</evidence>